<gene>
    <name evidence="2" type="ORF">CA983_01655</name>
</gene>
<evidence type="ECO:0000313" key="3">
    <source>
        <dbReference type="Proteomes" id="UP000195105"/>
    </source>
</evidence>
<reference evidence="2 3" key="1">
    <citation type="submission" date="2017-05" db="EMBL/GenBank/DDBJ databases">
        <title>Biotechnological potential of actinobacteria isolated from South African environments.</title>
        <authorList>
            <person name="Le Roes-Hill M."/>
            <person name="Prins A."/>
            <person name="Durrell K.A."/>
        </authorList>
    </citation>
    <scope>NUCLEOTIDE SEQUENCE [LARGE SCALE GENOMIC DNA]</scope>
    <source>
        <strain evidence="2 3">HMC13</strain>
    </source>
</reference>
<evidence type="ECO:0000256" key="1">
    <source>
        <dbReference type="SAM" id="MobiDB-lite"/>
    </source>
</evidence>
<dbReference type="RefSeq" id="WP_086599062.1">
    <property type="nucleotide sequence ID" value="NZ_NGFN01000005.1"/>
</dbReference>
<organism evidence="2 3">
    <name type="scientific">Streptomyces swartbergensis</name>
    <dbReference type="NCBI Taxonomy" id="487165"/>
    <lineage>
        <taxon>Bacteria</taxon>
        <taxon>Bacillati</taxon>
        <taxon>Actinomycetota</taxon>
        <taxon>Actinomycetes</taxon>
        <taxon>Kitasatosporales</taxon>
        <taxon>Streptomycetaceae</taxon>
        <taxon>Streptomyces</taxon>
    </lineage>
</organism>
<protein>
    <submittedName>
        <fullName evidence="2">Uncharacterized protein</fullName>
    </submittedName>
</protein>
<comment type="caution">
    <text evidence="2">The sequence shown here is derived from an EMBL/GenBank/DDBJ whole genome shotgun (WGS) entry which is preliminary data.</text>
</comment>
<proteinExistence type="predicted"/>
<dbReference type="AlphaFoldDB" id="A0A243SAX6"/>
<accession>A0A243SAX6</accession>
<evidence type="ECO:0000313" key="2">
    <source>
        <dbReference type="EMBL" id="OUD04863.1"/>
    </source>
</evidence>
<name>A0A243SAX6_9ACTN</name>
<keyword evidence="3" id="KW-1185">Reference proteome</keyword>
<feature type="region of interest" description="Disordered" evidence="1">
    <location>
        <begin position="39"/>
        <end position="89"/>
    </location>
</feature>
<dbReference type="Proteomes" id="UP000195105">
    <property type="component" value="Unassembled WGS sequence"/>
</dbReference>
<sequence>MEIFVSVAVILGLIVLGVFLIHQLNSQHGDRIAAFHYSRSGQPAAGPAPAASRKAHGRAGPNSTGRRHDHHGPGGHGWFFWRRSRKQAG</sequence>
<dbReference type="EMBL" id="NGFN01000005">
    <property type="protein sequence ID" value="OUD04863.1"/>
    <property type="molecule type" value="Genomic_DNA"/>
</dbReference>